<dbReference type="Gene3D" id="6.10.250.690">
    <property type="match status" value="1"/>
</dbReference>
<dbReference type="SMART" id="SM00862">
    <property type="entry name" value="Trans_reg_C"/>
    <property type="match status" value="1"/>
</dbReference>
<name>A0A940PFN2_9ENTE</name>
<evidence type="ECO:0000259" key="12">
    <source>
        <dbReference type="PROSITE" id="PS51755"/>
    </source>
</evidence>
<dbReference type="InterPro" id="IPR001867">
    <property type="entry name" value="OmpR/PhoB-type_DNA-bd"/>
</dbReference>
<feature type="modified residue" description="4-aspartylphosphate" evidence="9">
    <location>
        <position position="51"/>
    </location>
</feature>
<keyword evidence="8" id="KW-0961">Cell wall biogenesis/degradation</keyword>
<sequence>MKILIVDDEPKILEIVDAYLTASHYDVIQASNGLDALELALNETPDLVVLDLMLPDLSGLEVCRRLRKQSEVPIVMLTAKSAEDDILTGLTTGADDYLVKPFSPKELVVRIATVLRRTQPKTTAPLVFRDLVIHSETQQVFLDNSELNLTTTEFKLLDVLARRPSQIFTRDQLIEHVKGDSFDGFDRAIDSHIKNLRQKLGDNPRKPTYIVTVHGSGYRFGHCL</sequence>
<dbReference type="PANTHER" id="PTHR48111:SF73">
    <property type="entry name" value="ALKALINE PHOSPHATASE SYNTHESIS TRANSCRIPTIONAL REGULATORY PROTEIN PHOP"/>
    <property type="match status" value="1"/>
</dbReference>
<dbReference type="InterPro" id="IPR011006">
    <property type="entry name" value="CheY-like_superfamily"/>
</dbReference>
<dbReference type="CDD" id="cd00383">
    <property type="entry name" value="trans_reg_C"/>
    <property type="match status" value="1"/>
</dbReference>
<keyword evidence="3" id="KW-0902">Two-component regulatory system</keyword>
<organism evidence="13 14">
    <name type="scientific">Vagococcus allomyrinae</name>
    <dbReference type="NCBI Taxonomy" id="2794353"/>
    <lineage>
        <taxon>Bacteria</taxon>
        <taxon>Bacillati</taxon>
        <taxon>Bacillota</taxon>
        <taxon>Bacilli</taxon>
        <taxon>Lactobacillales</taxon>
        <taxon>Enterococcaceae</taxon>
        <taxon>Vagococcus</taxon>
    </lineage>
</organism>
<dbReference type="PROSITE" id="PS51755">
    <property type="entry name" value="OMPR_PHOB"/>
    <property type="match status" value="1"/>
</dbReference>
<evidence type="ECO:0000256" key="8">
    <source>
        <dbReference type="ARBA" id="ARBA00023316"/>
    </source>
</evidence>
<dbReference type="GO" id="GO:0006355">
    <property type="term" value="P:regulation of DNA-templated transcription"/>
    <property type="evidence" value="ECO:0007669"/>
    <property type="project" value="InterPro"/>
</dbReference>
<keyword evidence="1" id="KW-0678">Repressor</keyword>
<evidence type="ECO:0000256" key="1">
    <source>
        <dbReference type="ARBA" id="ARBA00022491"/>
    </source>
</evidence>
<dbReference type="Proteomes" id="UP000674938">
    <property type="component" value="Unassembled WGS sequence"/>
</dbReference>
<dbReference type="CDD" id="cd17574">
    <property type="entry name" value="REC_OmpR"/>
    <property type="match status" value="1"/>
</dbReference>
<dbReference type="EMBL" id="JAEEGA010000021">
    <property type="protein sequence ID" value="MBP1043990.1"/>
    <property type="molecule type" value="Genomic_DNA"/>
</dbReference>
<dbReference type="SMART" id="SM00448">
    <property type="entry name" value="REC"/>
    <property type="match status" value="1"/>
</dbReference>
<dbReference type="PROSITE" id="PS50110">
    <property type="entry name" value="RESPONSE_REGULATORY"/>
    <property type="match status" value="1"/>
</dbReference>
<dbReference type="FunFam" id="3.40.50.2300:FF:000001">
    <property type="entry name" value="DNA-binding response regulator PhoB"/>
    <property type="match status" value="1"/>
</dbReference>
<dbReference type="RefSeq" id="WP_209532012.1">
    <property type="nucleotide sequence ID" value="NZ_JAEEGA010000021.1"/>
</dbReference>
<reference evidence="13" key="1">
    <citation type="submission" date="2020-12" db="EMBL/GenBank/DDBJ databases">
        <title>Vagococcus allomyrinae sp. nov. and Enterococcus lavae sp. nov., isolated from the larvae of Allomyrina dichotoma.</title>
        <authorList>
            <person name="Lee S.D."/>
        </authorList>
    </citation>
    <scope>NUCLEOTIDE SEQUENCE</scope>
    <source>
        <strain evidence="13">BWB3-3</strain>
    </source>
</reference>
<keyword evidence="2 9" id="KW-0597">Phosphoprotein</keyword>
<evidence type="ECO:0000259" key="11">
    <source>
        <dbReference type="PROSITE" id="PS50110"/>
    </source>
</evidence>
<feature type="domain" description="OmpR/PhoB-type" evidence="12">
    <location>
        <begin position="123"/>
        <end position="222"/>
    </location>
</feature>
<feature type="DNA-binding region" description="OmpR/PhoB-type" evidence="10">
    <location>
        <begin position="123"/>
        <end position="222"/>
    </location>
</feature>
<dbReference type="SUPFAM" id="SSF52172">
    <property type="entry name" value="CheY-like"/>
    <property type="match status" value="1"/>
</dbReference>
<dbReference type="Pfam" id="PF00486">
    <property type="entry name" value="Trans_reg_C"/>
    <property type="match status" value="1"/>
</dbReference>
<dbReference type="Gene3D" id="1.10.10.10">
    <property type="entry name" value="Winged helix-like DNA-binding domain superfamily/Winged helix DNA-binding domain"/>
    <property type="match status" value="1"/>
</dbReference>
<dbReference type="FunFam" id="1.10.10.10:FF:000018">
    <property type="entry name" value="DNA-binding response regulator ResD"/>
    <property type="match status" value="1"/>
</dbReference>
<dbReference type="GO" id="GO:0071555">
    <property type="term" value="P:cell wall organization"/>
    <property type="evidence" value="ECO:0007669"/>
    <property type="project" value="UniProtKB-KW"/>
</dbReference>
<evidence type="ECO:0000256" key="6">
    <source>
        <dbReference type="ARBA" id="ARBA00023159"/>
    </source>
</evidence>
<evidence type="ECO:0000256" key="5">
    <source>
        <dbReference type="ARBA" id="ARBA00023125"/>
    </source>
</evidence>
<keyword evidence="7" id="KW-0804">Transcription</keyword>
<dbReference type="GO" id="GO:0000156">
    <property type="term" value="F:phosphorelay response regulator activity"/>
    <property type="evidence" value="ECO:0007669"/>
    <property type="project" value="TreeGrafter"/>
</dbReference>
<evidence type="ECO:0000256" key="4">
    <source>
        <dbReference type="ARBA" id="ARBA00023015"/>
    </source>
</evidence>
<proteinExistence type="predicted"/>
<dbReference type="InterPro" id="IPR036388">
    <property type="entry name" value="WH-like_DNA-bd_sf"/>
</dbReference>
<dbReference type="GO" id="GO:0032993">
    <property type="term" value="C:protein-DNA complex"/>
    <property type="evidence" value="ECO:0007669"/>
    <property type="project" value="TreeGrafter"/>
</dbReference>
<dbReference type="Pfam" id="PF00072">
    <property type="entry name" value="Response_reg"/>
    <property type="match status" value="1"/>
</dbReference>
<dbReference type="InterPro" id="IPR039420">
    <property type="entry name" value="WalR-like"/>
</dbReference>
<feature type="domain" description="Response regulatory" evidence="11">
    <location>
        <begin position="2"/>
        <end position="115"/>
    </location>
</feature>
<comment type="caution">
    <text evidence="13">The sequence shown here is derived from an EMBL/GenBank/DDBJ whole genome shotgun (WGS) entry which is preliminary data.</text>
</comment>
<evidence type="ECO:0000256" key="10">
    <source>
        <dbReference type="PROSITE-ProRule" id="PRU01091"/>
    </source>
</evidence>
<accession>A0A940PFN2</accession>
<dbReference type="GO" id="GO:0005829">
    <property type="term" value="C:cytosol"/>
    <property type="evidence" value="ECO:0007669"/>
    <property type="project" value="TreeGrafter"/>
</dbReference>
<dbReference type="GO" id="GO:0000976">
    <property type="term" value="F:transcription cis-regulatory region binding"/>
    <property type="evidence" value="ECO:0007669"/>
    <property type="project" value="TreeGrafter"/>
</dbReference>
<evidence type="ECO:0000256" key="9">
    <source>
        <dbReference type="PROSITE-ProRule" id="PRU00169"/>
    </source>
</evidence>
<evidence type="ECO:0000256" key="2">
    <source>
        <dbReference type="ARBA" id="ARBA00022553"/>
    </source>
</evidence>
<evidence type="ECO:0000313" key="14">
    <source>
        <dbReference type="Proteomes" id="UP000674938"/>
    </source>
</evidence>
<evidence type="ECO:0000256" key="3">
    <source>
        <dbReference type="ARBA" id="ARBA00023012"/>
    </source>
</evidence>
<dbReference type="Gene3D" id="3.40.50.2300">
    <property type="match status" value="1"/>
</dbReference>
<dbReference type="AlphaFoldDB" id="A0A940PFN2"/>
<keyword evidence="14" id="KW-1185">Reference proteome</keyword>
<keyword evidence="5 10" id="KW-0238">DNA-binding</keyword>
<gene>
    <name evidence="13" type="ORF">I6N95_23555</name>
</gene>
<dbReference type="InterPro" id="IPR001789">
    <property type="entry name" value="Sig_transdc_resp-reg_receiver"/>
</dbReference>
<evidence type="ECO:0000313" key="13">
    <source>
        <dbReference type="EMBL" id="MBP1043990.1"/>
    </source>
</evidence>
<dbReference type="PANTHER" id="PTHR48111">
    <property type="entry name" value="REGULATOR OF RPOS"/>
    <property type="match status" value="1"/>
</dbReference>
<keyword evidence="4" id="KW-0805">Transcription regulation</keyword>
<evidence type="ECO:0000256" key="7">
    <source>
        <dbReference type="ARBA" id="ARBA00023163"/>
    </source>
</evidence>
<keyword evidence="6" id="KW-0010">Activator</keyword>
<protein>
    <submittedName>
        <fullName evidence="13">Response regulator transcription factor</fullName>
    </submittedName>
</protein>